<evidence type="ECO:0000313" key="2">
    <source>
        <dbReference type="Proteomes" id="UP000236248"/>
    </source>
</evidence>
<dbReference type="InterPro" id="IPR036983">
    <property type="entry name" value="AIM24_sf"/>
</dbReference>
<proteinExistence type="predicted"/>
<dbReference type="InterPro" id="IPR016031">
    <property type="entry name" value="Trp_RNA-bd_attenuator-like_dom"/>
</dbReference>
<evidence type="ECO:0008006" key="3">
    <source>
        <dbReference type="Google" id="ProtNLM"/>
    </source>
</evidence>
<dbReference type="KEGG" id="ncv:NCAV_0341"/>
<dbReference type="PANTHER" id="PTHR43657:SF1">
    <property type="entry name" value="ALTERED INHERITANCE OF MITOCHONDRIA PROTEIN 24, MITOCHONDRIAL"/>
    <property type="match status" value="1"/>
</dbReference>
<dbReference type="EMBL" id="LT981265">
    <property type="protein sequence ID" value="SPC33535.1"/>
    <property type="molecule type" value="Genomic_DNA"/>
</dbReference>
<dbReference type="RefSeq" id="WP_103287621.1">
    <property type="nucleotide sequence ID" value="NZ_LT981265.1"/>
</dbReference>
<dbReference type="AlphaFoldDB" id="A0A2K5APH5"/>
<evidence type="ECO:0000313" key="1">
    <source>
        <dbReference type="EMBL" id="SPC33535.1"/>
    </source>
</evidence>
<gene>
    <name evidence="1" type="ORF">NCAV_0341</name>
</gene>
<dbReference type="NCBIfam" id="TIGR00266">
    <property type="entry name" value="TIGR00266 family protein"/>
    <property type="match status" value="1"/>
</dbReference>
<organism evidence="1 2">
    <name type="scientific">Candidatus Nitrosocaldus cavascurensis</name>
    <dbReference type="NCBI Taxonomy" id="2058097"/>
    <lineage>
        <taxon>Archaea</taxon>
        <taxon>Nitrososphaerota</taxon>
        <taxon>Nitrososphaeria</taxon>
        <taxon>Candidatus Nitrosocaldales</taxon>
        <taxon>Candidatus Nitrosocaldaceae</taxon>
        <taxon>Candidatus Nitrosocaldus</taxon>
    </lineage>
</organism>
<sequence>MLEVVMDRGEVITAEPGALVYMQGDVEVKTSTKIKEQGLLSRVKSTILGGESFFLNDYIANGRCMLGFAGPMIGDIEGIHVDGSYIVQSRAYLASIGNLSLDTKFQGMVKGLFGTELFMLKVDGNGLVFVNTYGSLFKKELKDGERIVVDNYHLVAMNATAEYKVVKIGGMKTLLLGGEGLGIDVTGPATLYIQSRNMLELKAELTRLLELEKYKDAQFNVGIGAGKEERDRQRWGWDMPRI</sequence>
<reference evidence="2" key="1">
    <citation type="submission" date="2018-01" db="EMBL/GenBank/DDBJ databases">
        <authorList>
            <person name="Kerou L M."/>
        </authorList>
    </citation>
    <scope>NUCLEOTIDE SEQUENCE [LARGE SCALE GENOMIC DNA]</scope>
    <source>
        <strain evidence="2">SCU2</strain>
    </source>
</reference>
<dbReference type="SUPFAM" id="SSF51219">
    <property type="entry name" value="TRAP-like"/>
    <property type="match status" value="1"/>
</dbReference>
<dbReference type="GeneID" id="41594440"/>
<name>A0A2K5APH5_9ARCH</name>
<dbReference type="Gene3D" id="3.60.160.10">
    <property type="entry name" value="Mitochondrial biogenesis AIM24"/>
    <property type="match status" value="1"/>
</dbReference>
<protein>
    <recommendedName>
        <fullName evidence="3">TIGR00266 family protein</fullName>
    </recommendedName>
</protein>
<dbReference type="PANTHER" id="PTHR43657">
    <property type="entry name" value="TRYPTOPHAN RNA-BINDING ATTENUATOR PROTEIN-LIKE PROTEIN"/>
    <property type="match status" value="1"/>
</dbReference>
<dbReference type="InterPro" id="IPR002838">
    <property type="entry name" value="AIM24"/>
</dbReference>
<dbReference type="Pfam" id="PF01987">
    <property type="entry name" value="AIM24"/>
    <property type="match status" value="1"/>
</dbReference>
<dbReference type="Proteomes" id="UP000236248">
    <property type="component" value="Chromosome NCAV"/>
</dbReference>
<keyword evidence="2" id="KW-1185">Reference proteome</keyword>
<accession>A0A2K5APH5</accession>